<feature type="region of interest" description="Disordered" evidence="1">
    <location>
        <begin position="29"/>
        <end position="72"/>
    </location>
</feature>
<gene>
    <name evidence="2" type="ORF">ACFQEU_17275</name>
</gene>
<dbReference type="Proteomes" id="UP001596442">
    <property type="component" value="Unassembled WGS sequence"/>
</dbReference>
<feature type="non-terminal residue" evidence="2">
    <location>
        <position position="125"/>
    </location>
</feature>
<accession>A0ABD5SFM7</accession>
<sequence length="125" mass="13497">MNQEVDIPSEIEPAEVTSDEAVSAELIGADVEAAQPSPDATPEESAPADQDAASIDLADQATASTHPDQTEMPWAIVQGKAYTDLPKDLYIPPDALEVILEAFEGPLDLLLYLIRRQNLDILEIN</sequence>
<keyword evidence="3" id="KW-1185">Reference proteome</keyword>
<organism evidence="2 3">
    <name type="scientific">Halorubrum tibetense</name>
    <dbReference type="NCBI Taxonomy" id="175631"/>
    <lineage>
        <taxon>Archaea</taxon>
        <taxon>Methanobacteriati</taxon>
        <taxon>Methanobacteriota</taxon>
        <taxon>Stenosarchaea group</taxon>
        <taxon>Halobacteria</taxon>
        <taxon>Halobacteriales</taxon>
        <taxon>Haloferacaceae</taxon>
        <taxon>Halorubrum</taxon>
    </lineage>
</organism>
<comment type="caution">
    <text evidence="2">The sequence shown here is derived from an EMBL/GenBank/DDBJ whole genome shotgun (WGS) entry which is preliminary data.</text>
</comment>
<dbReference type="EMBL" id="JBHSWW010000612">
    <property type="protein sequence ID" value="MFC6755202.1"/>
    <property type="molecule type" value="Genomic_DNA"/>
</dbReference>
<dbReference type="RefSeq" id="WP_379784153.1">
    <property type="nucleotide sequence ID" value="NZ_JBHSWW010000612.1"/>
</dbReference>
<feature type="region of interest" description="Disordered" evidence="1">
    <location>
        <begin position="1"/>
        <end position="20"/>
    </location>
</feature>
<evidence type="ECO:0008006" key="4">
    <source>
        <dbReference type="Google" id="ProtNLM"/>
    </source>
</evidence>
<dbReference type="AlphaFoldDB" id="A0ABD5SFM7"/>
<reference evidence="2 3" key="1">
    <citation type="journal article" date="2019" name="Int. J. Syst. Evol. Microbiol.">
        <title>The Global Catalogue of Microorganisms (GCM) 10K type strain sequencing project: providing services to taxonomists for standard genome sequencing and annotation.</title>
        <authorList>
            <consortium name="The Broad Institute Genomics Platform"/>
            <consortium name="The Broad Institute Genome Sequencing Center for Infectious Disease"/>
            <person name="Wu L."/>
            <person name="Ma J."/>
        </authorList>
    </citation>
    <scope>NUCLEOTIDE SEQUENCE [LARGE SCALE GENOMIC DNA]</scope>
    <source>
        <strain evidence="2 3">CGMCC 1.3239</strain>
    </source>
</reference>
<dbReference type="Gene3D" id="6.10.250.2410">
    <property type="match status" value="1"/>
</dbReference>
<evidence type="ECO:0000256" key="1">
    <source>
        <dbReference type="SAM" id="MobiDB-lite"/>
    </source>
</evidence>
<proteinExistence type="predicted"/>
<evidence type="ECO:0000313" key="2">
    <source>
        <dbReference type="EMBL" id="MFC6755202.1"/>
    </source>
</evidence>
<name>A0ABD5SFM7_9EURY</name>
<protein>
    <recommendedName>
        <fullName evidence="4">Segregation/condensation protein A</fullName>
    </recommendedName>
</protein>
<evidence type="ECO:0000313" key="3">
    <source>
        <dbReference type="Proteomes" id="UP001596442"/>
    </source>
</evidence>